<dbReference type="Gene3D" id="3.40.50.2300">
    <property type="match status" value="1"/>
</dbReference>
<organism evidence="10 11">
    <name type="scientific">Coccomyxa viridis</name>
    <dbReference type="NCBI Taxonomy" id="1274662"/>
    <lineage>
        <taxon>Eukaryota</taxon>
        <taxon>Viridiplantae</taxon>
        <taxon>Chlorophyta</taxon>
        <taxon>core chlorophytes</taxon>
        <taxon>Trebouxiophyceae</taxon>
        <taxon>Trebouxiophyceae incertae sedis</taxon>
        <taxon>Coccomyxaceae</taxon>
        <taxon>Coccomyxa</taxon>
    </lineage>
</organism>
<dbReference type="PRINTS" id="PR00344">
    <property type="entry name" value="BCTRLSENSOR"/>
</dbReference>
<dbReference type="InterPro" id="IPR005467">
    <property type="entry name" value="His_kinase_dom"/>
</dbReference>
<feature type="domain" description="Histidine kinase" evidence="8">
    <location>
        <begin position="297"/>
        <end position="773"/>
    </location>
</feature>
<dbReference type="AlphaFoldDB" id="A0AAV1HSA4"/>
<comment type="caution">
    <text evidence="10">The sequence shown here is derived from an EMBL/GenBank/DDBJ whole genome shotgun (WGS) entry which is preliminary data.</text>
</comment>
<dbReference type="Pfam" id="PF00512">
    <property type="entry name" value="HisKA"/>
    <property type="match status" value="1"/>
</dbReference>
<dbReference type="InterPro" id="IPR001789">
    <property type="entry name" value="Sig_transdc_resp-reg_receiver"/>
</dbReference>
<evidence type="ECO:0000256" key="4">
    <source>
        <dbReference type="ARBA" id="ARBA00022679"/>
    </source>
</evidence>
<dbReference type="GO" id="GO:0000155">
    <property type="term" value="F:phosphorelay sensor kinase activity"/>
    <property type="evidence" value="ECO:0007669"/>
    <property type="project" value="InterPro"/>
</dbReference>
<dbReference type="PROSITE" id="PS50109">
    <property type="entry name" value="HIS_KIN"/>
    <property type="match status" value="1"/>
</dbReference>
<evidence type="ECO:0000256" key="1">
    <source>
        <dbReference type="ARBA" id="ARBA00000085"/>
    </source>
</evidence>
<dbReference type="InterPro" id="IPR003594">
    <property type="entry name" value="HATPase_dom"/>
</dbReference>
<keyword evidence="3 6" id="KW-0597">Phosphoprotein</keyword>
<evidence type="ECO:0000256" key="6">
    <source>
        <dbReference type="PROSITE-ProRule" id="PRU00169"/>
    </source>
</evidence>
<name>A0AAV1HSA4_9CHLO</name>
<feature type="compositionally biased region" description="Polar residues" evidence="7">
    <location>
        <begin position="666"/>
        <end position="689"/>
    </location>
</feature>
<dbReference type="PANTHER" id="PTHR43047:SF71">
    <property type="entry name" value="HISTIDINE KINASE CONTAINING CHEY-HOMOLOGOUS RECEIVER DOMAIN-RELATED"/>
    <property type="match status" value="1"/>
</dbReference>
<evidence type="ECO:0000256" key="5">
    <source>
        <dbReference type="ARBA" id="ARBA00022777"/>
    </source>
</evidence>
<dbReference type="PROSITE" id="PS50110">
    <property type="entry name" value="RESPONSE_REGULATORY"/>
    <property type="match status" value="1"/>
</dbReference>
<dbReference type="Gene3D" id="1.10.287.130">
    <property type="match status" value="1"/>
</dbReference>
<protein>
    <recommendedName>
        <fullName evidence="2">histidine kinase</fullName>
        <ecNumber evidence="2">2.7.13.3</ecNumber>
    </recommendedName>
</protein>
<feature type="region of interest" description="Disordered" evidence="7">
    <location>
        <begin position="870"/>
        <end position="917"/>
    </location>
</feature>
<feature type="modified residue" description="4-aspartylphosphate" evidence="6">
    <location>
        <position position="1152"/>
    </location>
</feature>
<dbReference type="Pfam" id="PF00072">
    <property type="entry name" value="Response_reg"/>
    <property type="match status" value="1"/>
</dbReference>
<dbReference type="InterPro" id="IPR003661">
    <property type="entry name" value="HisK_dim/P_dom"/>
</dbReference>
<evidence type="ECO:0000256" key="2">
    <source>
        <dbReference type="ARBA" id="ARBA00012438"/>
    </source>
</evidence>
<dbReference type="SUPFAM" id="SSF47384">
    <property type="entry name" value="Homodimeric domain of signal transducing histidine kinase"/>
    <property type="match status" value="1"/>
</dbReference>
<dbReference type="InterPro" id="IPR036097">
    <property type="entry name" value="HisK_dim/P_sf"/>
</dbReference>
<evidence type="ECO:0000256" key="3">
    <source>
        <dbReference type="ARBA" id="ARBA00022553"/>
    </source>
</evidence>
<accession>A0AAV1HSA4</accession>
<dbReference type="Gene3D" id="3.30.565.10">
    <property type="entry name" value="Histidine kinase-like ATPase, C-terminal domain"/>
    <property type="match status" value="2"/>
</dbReference>
<evidence type="ECO:0000256" key="7">
    <source>
        <dbReference type="SAM" id="MobiDB-lite"/>
    </source>
</evidence>
<dbReference type="SUPFAM" id="SSF55874">
    <property type="entry name" value="ATPase domain of HSP90 chaperone/DNA topoisomerase II/histidine kinase"/>
    <property type="match status" value="2"/>
</dbReference>
<feature type="domain" description="Response regulatory" evidence="9">
    <location>
        <begin position="1098"/>
        <end position="1217"/>
    </location>
</feature>
<dbReference type="InterPro" id="IPR004358">
    <property type="entry name" value="Sig_transdc_His_kin-like_C"/>
</dbReference>
<feature type="region of interest" description="Disordered" evidence="7">
    <location>
        <begin position="539"/>
        <end position="609"/>
    </location>
</feature>
<feature type="region of interest" description="Disordered" evidence="7">
    <location>
        <begin position="440"/>
        <end position="470"/>
    </location>
</feature>
<comment type="catalytic activity">
    <reaction evidence="1">
        <text>ATP + protein L-histidine = ADP + protein N-phospho-L-histidine.</text>
        <dbReference type="EC" id="2.7.13.3"/>
    </reaction>
</comment>
<dbReference type="Pfam" id="PF02518">
    <property type="entry name" value="HATPase_c"/>
    <property type="match status" value="1"/>
</dbReference>
<dbReference type="InterPro" id="IPR036890">
    <property type="entry name" value="HATPase_C_sf"/>
</dbReference>
<feature type="compositionally biased region" description="Polar residues" evidence="7">
    <location>
        <begin position="556"/>
        <end position="579"/>
    </location>
</feature>
<evidence type="ECO:0000313" key="10">
    <source>
        <dbReference type="EMBL" id="CAK0739022.1"/>
    </source>
</evidence>
<dbReference type="SUPFAM" id="SSF52172">
    <property type="entry name" value="CheY-like"/>
    <property type="match status" value="1"/>
</dbReference>
<dbReference type="Proteomes" id="UP001314263">
    <property type="component" value="Unassembled WGS sequence"/>
</dbReference>
<evidence type="ECO:0000259" key="9">
    <source>
        <dbReference type="PROSITE" id="PS50110"/>
    </source>
</evidence>
<dbReference type="GO" id="GO:0005886">
    <property type="term" value="C:plasma membrane"/>
    <property type="evidence" value="ECO:0007669"/>
    <property type="project" value="TreeGrafter"/>
</dbReference>
<evidence type="ECO:0000259" key="8">
    <source>
        <dbReference type="PROSITE" id="PS50109"/>
    </source>
</evidence>
<dbReference type="CDD" id="cd17546">
    <property type="entry name" value="REC_hyHK_CKI1_RcsC-like"/>
    <property type="match status" value="1"/>
</dbReference>
<dbReference type="CDD" id="cd00082">
    <property type="entry name" value="HisKA"/>
    <property type="match status" value="1"/>
</dbReference>
<feature type="region of interest" description="Disordered" evidence="7">
    <location>
        <begin position="628"/>
        <end position="689"/>
    </location>
</feature>
<dbReference type="EMBL" id="CAUYUE010000002">
    <property type="protein sequence ID" value="CAK0739022.1"/>
    <property type="molecule type" value="Genomic_DNA"/>
</dbReference>
<feature type="compositionally biased region" description="Low complexity" evidence="7">
    <location>
        <begin position="585"/>
        <end position="594"/>
    </location>
</feature>
<dbReference type="GO" id="GO:0009927">
    <property type="term" value="F:histidine phosphotransfer kinase activity"/>
    <property type="evidence" value="ECO:0007669"/>
    <property type="project" value="TreeGrafter"/>
</dbReference>
<dbReference type="PANTHER" id="PTHR43047">
    <property type="entry name" value="TWO-COMPONENT HISTIDINE PROTEIN KINASE"/>
    <property type="match status" value="1"/>
</dbReference>
<dbReference type="SMART" id="SM00388">
    <property type="entry name" value="HisKA"/>
    <property type="match status" value="1"/>
</dbReference>
<dbReference type="SMART" id="SM00387">
    <property type="entry name" value="HATPase_c"/>
    <property type="match status" value="1"/>
</dbReference>
<sequence>MAETLPAAADAVGQILNGDSAARLSNEAKATLQNEQKGLTINKLTLNFQSCGVEALFMQAAAKERWPVLMAIFCFDVASYTVRVAARGLAGGPAAVLPALHALWPQLLNMAVLYTVIHFINRRSRRATGKMWAAVQEETLLSLAVAMAISWLLFSLRPSSANDYAFACFFLICTTSLLKIRWLPGTVALLPPLVLVYGAPLWGSHLTSVLPADADVHLTIAWATGALMSYVADSYRRQMFANAQLARVAAEKELEEAQGRTTAQHALANARAQAAQRALVVAREKASNEAKSEFMSLMCHEVRTPLNGCLASAEMLLETSLGAEQRELARTIRVSGSILLSTVSNFLDFFKLEAGKPLDVVRREINVQELLNDVHCIIEAMIGRGSDVALRKPEMYGIPPVLLGDPDRVRGILLNLSTNAAKFTKKGHITMKAYIAGPEYKGPQSQPCSSSREHHHASHAGASSRVTPETPFSHMAHKDFACKEDLEAAEDAIEQVSTAVHLNGQPAGMVSVLTSSLYTASGAVLKDSKQLTTQAMQRQFSPSGALPTVKEDLTPEPSTQPNEGTAAGMSSCNGTTAPDQSPERSQQGGSSQLSGERRASGASLSSTAQLSQDASAADCNGASNAAADARTPLQEGSQQCRAASQEPLAQRQQVPLAEPDKKSSLDGWNSVVSARPDSQGSTPQEAGTSAPGQWLVFEVTDTGCGIAKEGLHALFNDFVQGTEDDMKRPRRAGGTGLGLSICSKQVAVLGGQIGASSKAAVGSTFWFTIPVIFPDPDCSPRLDVRRTASWSTSDAFTDGHMAEDSEMLMPGLRTKAATSRAHGFRRYHQGTAGRSSSDAQSRSFDLSAASGSFSPSSRAAAEALLAAAEESARRKSTSDQPSMLADAQALARDSRRQSLRMPTTAPSGPDRHPSIGSPAAKVAEAKALLRFSSLHGGSDSDVRAFSADVRAAVRDSMESLRSAALSNPSTRAPSLDNSRLNGQLEAVMEQNRQEHAHRALNNLQGLTLEQSSPGTSVERGLPEQAGAWRSPSSSLPSQAVMNHSHALSSNAFTVSREQYSRGPNGLAYLSKPRKKGPMRPSMELRHRQLDLSLLQGRRALLAEDNLINQRVAQKMLTNLGLVCEVACNGQEAVTLAEKGAEDGKPFDVVLMDMAMPVMGGVDASKTIRRQGNSVPIIAMTANASDRDRDECMSAGMDGFLSKPVLKSRLAEAIVQVISGRGRYQDKIVPLKNL</sequence>
<keyword evidence="4" id="KW-0808">Transferase</keyword>
<evidence type="ECO:0000313" key="11">
    <source>
        <dbReference type="Proteomes" id="UP001314263"/>
    </source>
</evidence>
<dbReference type="EC" id="2.7.13.3" evidence="2"/>
<dbReference type="SMART" id="SM00448">
    <property type="entry name" value="REC"/>
    <property type="match status" value="1"/>
</dbReference>
<keyword evidence="11" id="KW-1185">Reference proteome</keyword>
<gene>
    <name evidence="10" type="ORF">CVIRNUC_001126</name>
</gene>
<proteinExistence type="predicted"/>
<feature type="region of interest" description="Disordered" evidence="7">
    <location>
        <begin position="819"/>
        <end position="840"/>
    </location>
</feature>
<reference evidence="10 11" key="1">
    <citation type="submission" date="2023-10" db="EMBL/GenBank/DDBJ databases">
        <authorList>
            <person name="Maclean D."/>
            <person name="Macfadyen A."/>
        </authorList>
    </citation>
    <scope>NUCLEOTIDE SEQUENCE [LARGE SCALE GENOMIC DNA]</scope>
</reference>
<dbReference type="InterPro" id="IPR011006">
    <property type="entry name" value="CheY-like_superfamily"/>
</dbReference>
<keyword evidence="5" id="KW-0418">Kinase</keyword>